<proteinExistence type="inferred from homology"/>
<comment type="caution">
    <text evidence="3">The sequence shown here is derived from an EMBL/GenBank/DDBJ whole genome shotgun (WGS) entry which is preliminary data.</text>
</comment>
<dbReference type="Pfam" id="PF02604">
    <property type="entry name" value="PhdYeFM_antitox"/>
    <property type="match status" value="1"/>
</dbReference>
<dbReference type="PANTHER" id="PTHR33713">
    <property type="entry name" value="ANTITOXIN YAFN-RELATED"/>
    <property type="match status" value="1"/>
</dbReference>
<reference evidence="3 4" key="1">
    <citation type="submission" date="2019-07" db="EMBL/GenBank/DDBJ databases">
        <title>Rufibacter sp. nov., isolated from lake sediment.</title>
        <authorList>
            <person name="Qu J.-H."/>
        </authorList>
    </citation>
    <scope>NUCLEOTIDE SEQUENCE [LARGE SCALE GENOMIC DNA]</scope>
    <source>
        <strain evidence="3 4">NBS58-1</strain>
    </source>
</reference>
<dbReference type="InterPro" id="IPR036165">
    <property type="entry name" value="YefM-like_sf"/>
</dbReference>
<name>A0A5B6TE59_9BACT</name>
<dbReference type="InterPro" id="IPR051405">
    <property type="entry name" value="phD/YefM_antitoxin"/>
</dbReference>
<dbReference type="Gene3D" id="3.40.1620.10">
    <property type="entry name" value="YefM-like domain"/>
    <property type="match status" value="1"/>
</dbReference>
<evidence type="ECO:0000256" key="2">
    <source>
        <dbReference type="RuleBase" id="RU362080"/>
    </source>
</evidence>
<protein>
    <recommendedName>
        <fullName evidence="2">Antitoxin</fullName>
    </recommendedName>
</protein>
<dbReference type="EMBL" id="VKKY01000002">
    <property type="protein sequence ID" value="KAA3437520.1"/>
    <property type="molecule type" value="Genomic_DNA"/>
</dbReference>
<dbReference type="NCBIfam" id="TIGR01552">
    <property type="entry name" value="phd_fam"/>
    <property type="match status" value="1"/>
</dbReference>
<keyword evidence="4" id="KW-1185">Reference proteome</keyword>
<dbReference type="Gene3D" id="6.10.250.330">
    <property type="match status" value="1"/>
</dbReference>
<comment type="function">
    <text evidence="2">Antitoxin component of a type II toxin-antitoxin (TA) system.</text>
</comment>
<evidence type="ECO:0000256" key="1">
    <source>
        <dbReference type="ARBA" id="ARBA00009981"/>
    </source>
</evidence>
<evidence type="ECO:0000313" key="3">
    <source>
        <dbReference type="EMBL" id="KAA3437520.1"/>
    </source>
</evidence>
<dbReference type="InterPro" id="IPR006442">
    <property type="entry name" value="Antitoxin_Phd/YefM"/>
</dbReference>
<sequence length="95" mass="10626">MLSLTVSAFRGNIKKYLDMVTKSLDTLVIPRENEEAVVLMPLSEYNSIMETAHLLSTPANRQRLDESITQAEKGQTISFSLEDLQKEIAKGENAI</sequence>
<dbReference type="AlphaFoldDB" id="A0A5B6TE59"/>
<accession>A0A5B6TE59</accession>
<dbReference type="Proteomes" id="UP000324133">
    <property type="component" value="Unassembled WGS sequence"/>
</dbReference>
<dbReference type="SUPFAM" id="SSF143120">
    <property type="entry name" value="YefM-like"/>
    <property type="match status" value="1"/>
</dbReference>
<evidence type="ECO:0000313" key="4">
    <source>
        <dbReference type="Proteomes" id="UP000324133"/>
    </source>
</evidence>
<organism evidence="3 4">
    <name type="scientific">Rufibacter hautae</name>
    <dbReference type="NCBI Taxonomy" id="2595005"/>
    <lineage>
        <taxon>Bacteria</taxon>
        <taxon>Pseudomonadati</taxon>
        <taxon>Bacteroidota</taxon>
        <taxon>Cytophagia</taxon>
        <taxon>Cytophagales</taxon>
        <taxon>Hymenobacteraceae</taxon>
        <taxon>Rufibacter</taxon>
    </lineage>
</organism>
<gene>
    <name evidence="3" type="ORF">FOA19_09375</name>
</gene>
<dbReference type="OrthoDB" id="1524837at2"/>
<dbReference type="RefSeq" id="WP_149090584.1">
    <property type="nucleotide sequence ID" value="NZ_VKKY01000002.1"/>
</dbReference>
<dbReference type="PANTHER" id="PTHR33713:SF6">
    <property type="entry name" value="ANTITOXIN YEFM"/>
    <property type="match status" value="1"/>
</dbReference>
<comment type="similarity">
    <text evidence="1 2">Belongs to the phD/YefM antitoxin family.</text>
</comment>